<comment type="caution">
    <text evidence="4">The sequence shown here is derived from an EMBL/GenBank/DDBJ whole genome shotgun (WGS) entry which is preliminary data.</text>
</comment>
<protein>
    <submittedName>
        <fullName evidence="4">Glycosyltransferase</fullName>
    </submittedName>
</protein>
<dbReference type="PANTHER" id="PTHR45947:SF3">
    <property type="entry name" value="SULFOQUINOVOSYL TRANSFERASE SQD2"/>
    <property type="match status" value="1"/>
</dbReference>
<evidence type="ECO:0000259" key="3">
    <source>
        <dbReference type="Pfam" id="PF13439"/>
    </source>
</evidence>
<sequence>MTVPFVVPETGVPSGGTLYDLRLSRASSVLETVAVPGPWPSPGPEGARALAAVLDGLPDGARVVVDGLVACGVPEIVVPRAERLRPVVLVHLPLADETGLSPETARELDLRERAVLRSGAAVVATGGYAARRLREHHGLPRVEVVPPGVDPAPLARGRGFEEGRVVEGAVPRLLCVASLTPRKGHAVLFEALRGLSDLGWECVCAGPGTPLPNAGERVRFVGPLAGAALEAAYDGADLVVLPSLMETYGMVVTEALARGLPVVASGVGGIPEALGRSPDGSVPGLTVPPGDPAALASVLRAWLTDPGLRRELRASARSRRSTLTGWAHAARALEGVLERI</sequence>
<evidence type="ECO:0000256" key="1">
    <source>
        <dbReference type="ARBA" id="ARBA00022676"/>
    </source>
</evidence>
<feature type="domain" description="Glycosyltransferase subfamily 4-like N-terminal" evidence="3">
    <location>
        <begin position="82"/>
        <end position="151"/>
    </location>
</feature>
<dbReference type="CDD" id="cd03801">
    <property type="entry name" value="GT4_PimA-like"/>
    <property type="match status" value="1"/>
</dbReference>
<dbReference type="RefSeq" id="WP_161111915.1">
    <property type="nucleotide sequence ID" value="NZ_WWHY01000001.1"/>
</dbReference>
<dbReference type="Pfam" id="PF13439">
    <property type="entry name" value="Glyco_transf_4"/>
    <property type="match status" value="1"/>
</dbReference>
<dbReference type="Gene3D" id="3.40.50.2000">
    <property type="entry name" value="Glycogen Phosphorylase B"/>
    <property type="match status" value="2"/>
</dbReference>
<dbReference type="InterPro" id="IPR050194">
    <property type="entry name" value="Glycosyltransferase_grp1"/>
</dbReference>
<dbReference type="SUPFAM" id="SSF53756">
    <property type="entry name" value="UDP-Glycosyltransferase/glycogen phosphorylase"/>
    <property type="match status" value="1"/>
</dbReference>
<keyword evidence="1" id="KW-0328">Glycosyltransferase</keyword>
<organism evidence="4 5">
    <name type="scientific">Nocardiopsis alba</name>
    <dbReference type="NCBI Taxonomy" id="53437"/>
    <lineage>
        <taxon>Bacteria</taxon>
        <taxon>Bacillati</taxon>
        <taxon>Actinomycetota</taxon>
        <taxon>Actinomycetes</taxon>
        <taxon>Streptosporangiales</taxon>
        <taxon>Nocardiopsidaceae</taxon>
        <taxon>Nocardiopsis</taxon>
    </lineage>
</organism>
<gene>
    <name evidence="4" type="ORF">GTW20_23425</name>
</gene>
<keyword evidence="2 4" id="KW-0808">Transferase</keyword>
<dbReference type="InterPro" id="IPR028098">
    <property type="entry name" value="Glyco_trans_4-like_N"/>
</dbReference>
<dbReference type="PANTHER" id="PTHR45947">
    <property type="entry name" value="SULFOQUINOVOSYL TRANSFERASE SQD2"/>
    <property type="match status" value="1"/>
</dbReference>
<evidence type="ECO:0000256" key="2">
    <source>
        <dbReference type="ARBA" id="ARBA00022679"/>
    </source>
</evidence>
<evidence type="ECO:0000313" key="4">
    <source>
        <dbReference type="EMBL" id="MYR35132.1"/>
    </source>
</evidence>
<reference evidence="4 5" key="1">
    <citation type="journal article" date="2019" name="Nat. Commun.">
        <title>The antimicrobial potential of Streptomyces from insect microbiomes.</title>
        <authorList>
            <person name="Chevrette M.G."/>
            <person name="Carlson C.M."/>
            <person name="Ortega H.E."/>
            <person name="Thomas C."/>
            <person name="Ananiev G.E."/>
            <person name="Barns K.J."/>
            <person name="Book A.J."/>
            <person name="Cagnazzo J."/>
            <person name="Carlos C."/>
            <person name="Flanigan W."/>
            <person name="Grubbs K.J."/>
            <person name="Horn H.A."/>
            <person name="Hoffmann F.M."/>
            <person name="Klassen J.L."/>
            <person name="Knack J.J."/>
            <person name="Lewin G.R."/>
            <person name="McDonald B.R."/>
            <person name="Muller L."/>
            <person name="Melo W.G.P."/>
            <person name="Pinto-Tomas A.A."/>
            <person name="Schmitz A."/>
            <person name="Wendt-Pienkowski E."/>
            <person name="Wildman S."/>
            <person name="Zhao M."/>
            <person name="Zhang F."/>
            <person name="Bugni T.S."/>
            <person name="Andes D.R."/>
            <person name="Pupo M.T."/>
            <person name="Currie C.R."/>
        </authorList>
    </citation>
    <scope>NUCLEOTIDE SEQUENCE [LARGE SCALE GENOMIC DNA]</scope>
    <source>
        <strain evidence="4 5">SID5840</strain>
    </source>
</reference>
<dbReference type="AlphaFoldDB" id="A0A7K2IYU1"/>
<evidence type="ECO:0000313" key="5">
    <source>
        <dbReference type="Proteomes" id="UP000467124"/>
    </source>
</evidence>
<accession>A0A7K2IYU1</accession>
<name>A0A7K2IYU1_9ACTN</name>
<proteinExistence type="predicted"/>
<dbReference type="Pfam" id="PF13692">
    <property type="entry name" value="Glyco_trans_1_4"/>
    <property type="match status" value="1"/>
</dbReference>
<dbReference type="Proteomes" id="UP000467124">
    <property type="component" value="Unassembled WGS sequence"/>
</dbReference>
<dbReference type="GO" id="GO:0016758">
    <property type="term" value="F:hexosyltransferase activity"/>
    <property type="evidence" value="ECO:0007669"/>
    <property type="project" value="TreeGrafter"/>
</dbReference>
<dbReference type="EMBL" id="WWHY01000001">
    <property type="protein sequence ID" value="MYR35132.1"/>
    <property type="molecule type" value="Genomic_DNA"/>
</dbReference>